<dbReference type="InterPro" id="IPR010664">
    <property type="entry name" value="LipoPS_assembly_LptC-rel"/>
</dbReference>
<evidence type="ECO:0000256" key="5">
    <source>
        <dbReference type="ARBA" id="ARBA00023136"/>
    </source>
</evidence>
<dbReference type="EMBL" id="CP097330">
    <property type="protein sequence ID" value="URF04597.1"/>
    <property type="molecule type" value="Genomic_DNA"/>
</dbReference>
<keyword evidence="9" id="KW-1185">Reference proteome</keyword>
<dbReference type="AlphaFoldDB" id="A0AAE9I262"/>
<reference evidence="8" key="3">
    <citation type="submission" date="2022-05" db="EMBL/GenBank/DDBJ databases">
        <authorList>
            <person name="Kunte H.-J."/>
        </authorList>
    </citation>
    <scope>NUCLEOTIDE SEQUENCE</scope>
    <source>
        <strain evidence="8">G5</strain>
    </source>
</reference>
<evidence type="ECO:0000313" key="7">
    <source>
        <dbReference type="EMBL" id="TSP11548.1"/>
    </source>
</evidence>
<proteinExistence type="predicted"/>
<dbReference type="EMBL" id="VCIZ01000009">
    <property type="protein sequence ID" value="TSP11548.1"/>
    <property type="molecule type" value="Genomic_DNA"/>
</dbReference>
<dbReference type="GO" id="GO:0015221">
    <property type="term" value="F:lipopolysaccharide transmembrane transporter activity"/>
    <property type="evidence" value="ECO:0007669"/>
    <property type="project" value="InterPro"/>
</dbReference>
<dbReference type="Gene3D" id="2.60.450.10">
    <property type="entry name" value="Lipopolysaccharide (LPS) transport protein A like domain"/>
    <property type="match status" value="1"/>
</dbReference>
<evidence type="ECO:0000256" key="3">
    <source>
        <dbReference type="ARBA" id="ARBA00022692"/>
    </source>
</evidence>
<evidence type="ECO:0000256" key="2">
    <source>
        <dbReference type="ARBA" id="ARBA00022519"/>
    </source>
</evidence>
<evidence type="ECO:0000256" key="6">
    <source>
        <dbReference type="SAM" id="Phobius"/>
    </source>
</evidence>
<keyword evidence="1" id="KW-1003">Cell membrane</keyword>
<reference evidence="7 9" key="1">
    <citation type="submission" date="2019-05" db="EMBL/GenBank/DDBJ databases">
        <title>Whole genome sequence analysis of Cupriavidus campinensis S14E4C strain.</title>
        <authorList>
            <person name="Abbaszade G."/>
            <person name="Szabo A."/>
            <person name="Toumi M."/>
            <person name="Toth E."/>
        </authorList>
    </citation>
    <scope>NUCLEOTIDE SEQUENCE [LARGE SCALE GENOMIC DNA]</scope>
    <source>
        <strain evidence="7 9">S14E4C</strain>
    </source>
</reference>
<dbReference type="PANTHER" id="PTHR37481">
    <property type="entry name" value="LIPOPOLYSACCHARIDE EXPORT SYSTEM PROTEIN LPTC"/>
    <property type="match status" value="1"/>
</dbReference>
<dbReference type="GO" id="GO:0005886">
    <property type="term" value="C:plasma membrane"/>
    <property type="evidence" value="ECO:0007669"/>
    <property type="project" value="InterPro"/>
</dbReference>
<reference evidence="8" key="2">
    <citation type="journal article" date="2022" name="Microbiol. Resour. Announc.">
        <title>Genome Sequence of Cupriavidus campinensis Strain G5, a Member of a Bacterial Consortium Capable of Polyethylene Degradation.</title>
        <authorList>
            <person name="Schneider B."/>
            <person name="Pfeiffer F."/>
            <person name="Dyall-Smith M."/>
            <person name="Kunte H.J."/>
        </authorList>
    </citation>
    <scope>NUCLEOTIDE SEQUENCE</scope>
    <source>
        <strain evidence="8">G5</strain>
    </source>
</reference>
<dbReference type="KEGG" id="ccam:M5D45_01715"/>
<dbReference type="InterPro" id="IPR026265">
    <property type="entry name" value="LptC"/>
</dbReference>
<gene>
    <name evidence="8" type="primary">lptC</name>
    <name evidence="7" type="ORF">FGG12_15745</name>
    <name evidence="8" type="ORF">M5D45_01715</name>
</gene>
<keyword evidence="2" id="KW-0997">Cell inner membrane</keyword>
<dbReference type="Proteomes" id="UP001056132">
    <property type="component" value="Chromosome 1"/>
</dbReference>
<dbReference type="GO" id="GO:0017089">
    <property type="term" value="F:glycolipid transfer activity"/>
    <property type="evidence" value="ECO:0007669"/>
    <property type="project" value="TreeGrafter"/>
</dbReference>
<evidence type="ECO:0000313" key="10">
    <source>
        <dbReference type="Proteomes" id="UP001056132"/>
    </source>
</evidence>
<sequence length="211" mass="23491">MRDFFGRISGLVMRLLPLLLMAMVAGSTFWLVQINSPHEDEAAQNRAKRHEADYYMDRFSATELDTTGATKMRFTGVKMIHFEDDQTYEVTTPAMRAYQPDRPPVTVNADRGVMNAEGSVIDLYGNAFLVRQPGVDVAKDPRMTAASQYFQLLVNDDIVKTDKAVQLTRGPSVMTANGLVFNNVTREVQLLGNVRGTIVMNPPSGQARTTQ</sequence>
<evidence type="ECO:0000313" key="8">
    <source>
        <dbReference type="EMBL" id="URF04597.1"/>
    </source>
</evidence>
<dbReference type="PANTHER" id="PTHR37481:SF1">
    <property type="entry name" value="LIPOPOLYSACCHARIDE EXPORT SYSTEM PROTEIN LPTC"/>
    <property type="match status" value="1"/>
</dbReference>
<feature type="transmembrane region" description="Helical" evidence="6">
    <location>
        <begin position="12"/>
        <end position="32"/>
    </location>
</feature>
<keyword evidence="4 6" id="KW-1133">Transmembrane helix</keyword>
<accession>A0AAE9I262</accession>
<protein>
    <submittedName>
        <fullName evidence="8">LPS export ABC transporter periplasmic protein LptC</fullName>
    </submittedName>
</protein>
<dbReference type="GO" id="GO:0030288">
    <property type="term" value="C:outer membrane-bounded periplasmic space"/>
    <property type="evidence" value="ECO:0007669"/>
    <property type="project" value="TreeGrafter"/>
</dbReference>
<organism evidence="8 10">
    <name type="scientific">Cupriavidus campinensis</name>
    <dbReference type="NCBI Taxonomy" id="151783"/>
    <lineage>
        <taxon>Bacteria</taxon>
        <taxon>Pseudomonadati</taxon>
        <taxon>Pseudomonadota</taxon>
        <taxon>Betaproteobacteria</taxon>
        <taxon>Burkholderiales</taxon>
        <taxon>Burkholderiaceae</taxon>
        <taxon>Cupriavidus</taxon>
    </lineage>
</organism>
<keyword evidence="3 6" id="KW-0812">Transmembrane</keyword>
<dbReference type="NCBIfam" id="TIGR04409">
    <property type="entry name" value="LptC_YrbK"/>
    <property type="match status" value="1"/>
</dbReference>
<evidence type="ECO:0000256" key="1">
    <source>
        <dbReference type="ARBA" id="ARBA00022475"/>
    </source>
</evidence>
<name>A0AAE9I262_9BURK</name>
<dbReference type="Proteomes" id="UP000318943">
    <property type="component" value="Unassembled WGS sequence"/>
</dbReference>
<dbReference type="InterPro" id="IPR052363">
    <property type="entry name" value="LPS_export_LptC"/>
</dbReference>
<evidence type="ECO:0000256" key="4">
    <source>
        <dbReference type="ARBA" id="ARBA00022989"/>
    </source>
</evidence>
<dbReference type="RefSeq" id="WP_144198887.1">
    <property type="nucleotide sequence ID" value="NZ_CAJPVH010000063.1"/>
</dbReference>
<evidence type="ECO:0000313" key="9">
    <source>
        <dbReference type="Proteomes" id="UP000318943"/>
    </source>
</evidence>
<dbReference type="Pfam" id="PF06835">
    <property type="entry name" value="LptC"/>
    <property type="match status" value="1"/>
</dbReference>
<keyword evidence="5 6" id="KW-0472">Membrane</keyword>